<organism evidence="2 3">
    <name type="scientific">Muraenolepis orangiensis</name>
    <name type="common">Patagonian moray cod</name>
    <dbReference type="NCBI Taxonomy" id="630683"/>
    <lineage>
        <taxon>Eukaryota</taxon>
        <taxon>Metazoa</taxon>
        <taxon>Chordata</taxon>
        <taxon>Craniata</taxon>
        <taxon>Vertebrata</taxon>
        <taxon>Euteleostomi</taxon>
        <taxon>Actinopterygii</taxon>
        <taxon>Neopterygii</taxon>
        <taxon>Teleostei</taxon>
        <taxon>Neoteleostei</taxon>
        <taxon>Acanthomorphata</taxon>
        <taxon>Zeiogadaria</taxon>
        <taxon>Gadariae</taxon>
        <taxon>Gadiformes</taxon>
        <taxon>Muraenolepidoidei</taxon>
        <taxon>Muraenolepididae</taxon>
        <taxon>Muraenolepis</taxon>
    </lineage>
</organism>
<evidence type="ECO:0000313" key="2">
    <source>
        <dbReference type="EMBL" id="KAJ3581589.1"/>
    </source>
</evidence>
<dbReference type="EMBL" id="JANIIK010002349">
    <property type="protein sequence ID" value="KAJ3581589.1"/>
    <property type="molecule type" value="Genomic_DNA"/>
</dbReference>
<proteinExistence type="predicted"/>
<accession>A0A9Q0I0U5</accession>
<sequence>MEGTLCRPRRGWQIAHGEVEPRAIAPRHRHQPSPPRIGSGMGRGQEGLPHCPAACPSGARVTLGRPGQPRGYRRTGFPWCRRRSRNGPRAAGTSAVSSARLPEQLAVAVGQGRRQRRGFTASSLKIRMMRTVGASTAESANDDNTGWGVAIQRALMVRRRSWAEGGEMALGMSGPRVAIGDNRWFRPEAWPPPPPPPPTKGHYQGEGEPGPRSPGFLI</sequence>
<feature type="region of interest" description="Disordered" evidence="1">
    <location>
        <begin position="59"/>
        <end position="97"/>
    </location>
</feature>
<name>A0A9Q0I0U5_9TELE</name>
<evidence type="ECO:0000256" key="1">
    <source>
        <dbReference type="SAM" id="MobiDB-lite"/>
    </source>
</evidence>
<dbReference type="AlphaFoldDB" id="A0A9Q0I0U5"/>
<feature type="compositionally biased region" description="Pro residues" evidence="1">
    <location>
        <begin position="189"/>
        <end position="199"/>
    </location>
</feature>
<gene>
    <name evidence="2" type="ORF">NHX12_016484</name>
</gene>
<protein>
    <submittedName>
        <fullName evidence="2">Uncharacterized protein</fullName>
    </submittedName>
</protein>
<evidence type="ECO:0000313" key="3">
    <source>
        <dbReference type="Proteomes" id="UP001148018"/>
    </source>
</evidence>
<comment type="caution">
    <text evidence="2">The sequence shown here is derived from an EMBL/GenBank/DDBJ whole genome shotgun (WGS) entry which is preliminary data.</text>
</comment>
<reference evidence="2" key="1">
    <citation type="submission" date="2022-07" db="EMBL/GenBank/DDBJ databases">
        <title>Chromosome-level genome of Muraenolepis orangiensis.</title>
        <authorList>
            <person name="Kim J."/>
        </authorList>
    </citation>
    <scope>NUCLEOTIDE SEQUENCE</scope>
    <source>
        <strain evidence="2">KU_S4_2022</strain>
        <tissue evidence="2">Muscle</tissue>
    </source>
</reference>
<feature type="region of interest" description="Disordered" evidence="1">
    <location>
        <begin position="183"/>
        <end position="218"/>
    </location>
</feature>
<keyword evidence="3" id="KW-1185">Reference proteome</keyword>
<dbReference type="Proteomes" id="UP001148018">
    <property type="component" value="Unassembled WGS sequence"/>
</dbReference>